<organism evidence="1 2">
    <name type="scientific">Mycena albidolilacea</name>
    <dbReference type="NCBI Taxonomy" id="1033008"/>
    <lineage>
        <taxon>Eukaryota</taxon>
        <taxon>Fungi</taxon>
        <taxon>Dikarya</taxon>
        <taxon>Basidiomycota</taxon>
        <taxon>Agaricomycotina</taxon>
        <taxon>Agaricomycetes</taxon>
        <taxon>Agaricomycetidae</taxon>
        <taxon>Agaricales</taxon>
        <taxon>Marasmiineae</taxon>
        <taxon>Mycenaceae</taxon>
        <taxon>Mycena</taxon>
    </lineage>
</organism>
<proteinExistence type="predicted"/>
<dbReference type="Proteomes" id="UP001218218">
    <property type="component" value="Unassembled WGS sequence"/>
</dbReference>
<name>A0AAD6ZD08_9AGAR</name>
<dbReference type="EMBL" id="JARIHO010000060">
    <property type="protein sequence ID" value="KAJ7315721.1"/>
    <property type="molecule type" value="Genomic_DNA"/>
</dbReference>
<sequence length="204" mass="22239">MPRPSIPAHCSLGKASMTSSHSSCPPAPVQTMNAARLRDDQTQFHSYRPGFPLTFVPAECKNLLAMCSSCPRFLYALGSDVHCTTTLREDILRVSHLRRSHSKSSTNDEFQRTASALTSTRSRVSSCSPDITPAGYSGMRALCILDTGHALRMLIHPLRLAAHDPHPSVTLKLGFAGCCWDLETRGTMDDMRAGVARAVYSGAY</sequence>
<accession>A0AAD6ZD08</accession>
<evidence type="ECO:0000313" key="1">
    <source>
        <dbReference type="EMBL" id="KAJ7315721.1"/>
    </source>
</evidence>
<dbReference type="AlphaFoldDB" id="A0AAD6ZD08"/>
<gene>
    <name evidence="1" type="ORF">DFH08DRAFT_1039403</name>
</gene>
<comment type="caution">
    <text evidence="1">The sequence shown here is derived from an EMBL/GenBank/DDBJ whole genome shotgun (WGS) entry which is preliminary data.</text>
</comment>
<reference evidence="1" key="1">
    <citation type="submission" date="2023-03" db="EMBL/GenBank/DDBJ databases">
        <title>Massive genome expansion in bonnet fungi (Mycena s.s.) driven by repeated elements and novel gene families across ecological guilds.</title>
        <authorList>
            <consortium name="Lawrence Berkeley National Laboratory"/>
            <person name="Harder C.B."/>
            <person name="Miyauchi S."/>
            <person name="Viragh M."/>
            <person name="Kuo A."/>
            <person name="Thoen E."/>
            <person name="Andreopoulos B."/>
            <person name="Lu D."/>
            <person name="Skrede I."/>
            <person name="Drula E."/>
            <person name="Henrissat B."/>
            <person name="Morin E."/>
            <person name="Kohler A."/>
            <person name="Barry K."/>
            <person name="LaButti K."/>
            <person name="Morin E."/>
            <person name="Salamov A."/>
            <person name="Lipzen A."/>
            <person name="Mereny Z."/>
            <person name="Hegedus B."/>
            <person name="Baldrian P."/>
            <person name="Stursova M."/>
            <person name="Weitz H."/>
            <person name="Taylor A."/>
            <person name="Grigoriev I.V."/>
            <person name="Nagy L.G."/>
            <person name="Martin F."/>
            <person name="Kauserud H."/>
        </authorList>
    </citation>
    <scope>NUCLEOTIDE SEQUENCE</scope>
    <source>
        <strain evidence="1">CBHHK002</strain>
    </source>
</reference>
<keyword evidence="2" id="KW-1185">Reference proteome</keyword>
<protein>
    <submittedName>
        <fullName evidence="1">Uncharacterized protein</fullName>
    </submittedName>
</protein>
<evidence type="ECO:0000313" key="2">
    <source>
        <dbReference type="Proteomes" id="UP001218218"/>
    </source>
</evidence>